<organism evidence="2 3">
    <name type="scientific">Amylocarpus encephaloides</name>
    <dbReference type="NCBI Taxonomy" id="45428"/>
    <lineage>
        <taxon>Eukaryota</taxon>
        <taxon>Fungi</taxon>
        <taxon>Dikarya</taxon>
        <taxon>Ascomycota</taxon>
        <taxon>Pezizomycotina</taxon>
        <taxon>Leotiomycetes</taxon>
        <taxon>Helotiales</taxon>
        <taxon>Helotiales incertae sedis</taxon>
        <taxon>Amylocarpus</taxon>
    </lineage>
</organism>
<name>A0A9P7YHI4_9HELO</name>
<proteinExistence type="predicted"/>
<sequence length="461" mass="51664">MPQDPLSNNQAEIRSKTKLSKDHPKIDDYLRSFPSAPDAASRKRKREKFTTEGARKVRSVRNKGACVACHYRKTPCSVDEICAHCLKAVKNDYSLAKEICVRNKMQDSYFGVKTIAIFGSLEARKGALDPLLQSLSGNSYPVELSVKSSIGSSDTAVLPLRVRQCDLGRTCRWKGLSKVKGIYITSKSIYAPRYAVIPGCVSFANVEKFSCQVLSLSLSHSGGITRFLDDFMSTYSHYSRSTELREFVRSSRSVVGLNGLVSYGSLEIRDGSYELLNLPPTDIPFVGPTVHDQIRLLAAGGLEIAEKTVFSQIDSFKKLVGPNKHARIVGGICLLRLLLLYRDRVLRDAIRVSLPREKILHRERLEQSSFMYRRLTVAYGILCRDANTPITTSWVAESDSVKWTKEDNILQTQFSRLQDAYKDFCKLSVQLARNHANLPKGDTLTDEHDDLFKGVVVNSRP</sequence>
<feature type="region of interest" description="Disordered" evidence="1">
    <location>
        <begin position="1"/>
        <end position="53"/>
    </location>
</feature>
<dbReference type="EMBL" id="MU251489">
    <property type="protein sequence ID" value="KAG9233710.1"/>
    <property type="molecule type" value="Genomic_DNA"/>
</dbReference>
<dbReference type="PANTHER" id="PTHR35392:SF1">
    <property type="entry name" value="ZN(II)2CYS6 TRANSCRIPTION FACTOR (EUROFUNG)"/>
    <property type="match status" value="1"/>
</dbReference>
<dbReference type="OrthoDB" id="5426982at2759"/>
<dbReference type="AlphaFoldDB" id="A0A9P7YHI4"/>
<evidence type="ECO:0000256" key="1">
    <source>
        <dbReference type="SAM" id="MobiDB-lite"/>
    </source>
</evidence>
<reference evidence="2" key="1">
    <citation type="journal article" date="2021" name="IMA Fungus">
        <title>Genomic characterization of three marine fungi, including Emericellopsis atlantica sp. nov. with signatures of a generalist lifestyle and marine biomass degradation.</title>
        <authorList>
            <person name="Hagestad O.C."/>
            <person name="Hou L."/>
            <person name="Andersen J.H."/>
            <person name="Hansen E.H."/>
            <person name="Altermark B."/>
            <person name="Li C."/>
            <person name="Kuhnert E."/>
            <person name="Cox R.J."/>
            <person name="Crous P.W."/>
            <person name="Spatafora J.W."/>
            <person name="Lail K."/>
            <person name="Amirebrahimi M."/>
            <person name="Lipzen A."/>
            <person name="Pangilinan J."/>
            <person name="Andreopoulos W."/>
            <person name="Hayes R.D."/>
            <person name="Ng V."/>
            <person name="Grigoriev I.V."/>
            <person name="Jackson S.A."/>
            <person name="Sutton T.D.S."/>
            <person name="Dobson A.D.W."/>
            <person name="Rama T."/>
        </authorList>
    </citation>
    <scope>NUCLEOTIDE SEQUENCE</scope>
    <source>
        <strain evidence="2">TRa018bII</strain>
    </source>
</reference>
<feature type="compositionally biased region" description="Polar residues" evidence="1">
    <location>
        <begin position="1"/>
        <end position="12"/>
    </location>
</feature>
<dbReference type="Proteomes" id="UP000824998">
    <property type="component" value="Unassembled WGS sequence"/>
</dbReference>
<gene>
    <name evidence="2" type="ORF">BJ875DRAFT_378057</name>
</gene>
<evidence type="ECO:0000313" key="2">
    <source>
        <dbReference type="EMBL" id="KAG9233710.1"/>
    </source>
</evidence>
<protein>
    <submittedName>
        <fullName evidence="2">Uncharacterized protein</fullName>
    </submittedName>
</protein>
<dbReference type="InterPro" id="IPR052973">
    <property type="entry name" value="Fungal_sec-metab_reg_TF"/>
</dbReference>
<accession>A0A9P7YHI4</accession>
<evidence type="ECO:0000313" key="3">
    <source>
        <dbReference type="Proteomes" id="UP000824998"/>
    </source>
</evidence>
<keyword evidence="3" id="KW-1185">Reference proteome</keyword>
<feature type="compositionally biased region" description="Basic and acidic residues" evidence="1">
    <location>
        <begin position="13"/>
        <end position="30"/>
    </location>
</feature>
<comment type="caution">
    <text evidence="2">The sequence shown here is derived from an EMBL/GenBank/DDBJ whole genome shotgun (WGS) entry which is preliminary data.</text>
</comment>
<dbReference type="PANTHER" id="PTHR35392">
    <property type="entry name" value="ZN(II)2CYS6 TRANSCRIPTION FACTOR (EUROFUNG)-RELATED-RELATED"/>
    <property type="match status" value="1"/>
</dbReference>